<sequence>MAGASFEKEFLDTHNAYRKKHGSPPMTLSREVCNSAQKWADEWIKTKNAEKPHSNSEGYGENIYRASTNPTAKQVVDKWYSEIQIYDFSKPGYQPKTGHFTQVVWKESTELGVGVANDGKTYIVVGQYKLPGNINTPEYYEKNVTPAE</sequence>
<evidence type="ECO:0000313" key="4">
    <source>
        <dbReference type="Proteomes" id="UP001557470"/>
    </source>
</evidence>
<name>A0ABD0WSL1_UMBPY</name>
<dbReference type="AlphaFoldDB" id="A0ABD0WSL1"/>
<accession>A0ABD0WSL1</accession>
<dbReference type="SMART" id="SM00198">
    <property type="entry name" value="SCP"/>
    <property type="match status" value="1"/>
</dbReference>
<evidence type="ECO:0000259" key="2">
    <source>
        <dbReference type="SMART" id="SM00198"/>
    </source>
</evidence>
<evidence type="ECO:0000313" key="3">
    <source>
        <dbReference type="EMBL" id="KAL0979575.1"/>
    </source>
</evidence>
<dbReference type="InterPro" id="IPR034113">
    <property type="entry name" value="SCP_GAPR1-like"/>
</dbReference>
<dbReference type="Pfam" id="PF00188">
    <property type="entry name" value="CAP"/>
    <property type="match status" value="1"/>
</dbReference>
<protein>
    <recommendedName>
        <fullName evidence="2">SCP domain-containing protein</fullName>
    </recommendedName>
</protein>
<organism evidence="3 4">
    <name type="scientific">Umbra pygmaea</name>
    <name type="common">Eastern mudminnow</name>
    <dbReference type="NCBI Taxonomy" id="75934"/>
    <lineage>
        <taxon>Eukaryota</taxon>
        <taxon>Metazoa</taxon>
        <taxon>Chordata</taxon>
        <taxon>Craniata</taxon>
        <taxon>Vertebrata</taxon>
        <taxon>Euteleostomi</taxon>
        <taxon>Actinopterygii</taxon>
        <taxon>Neopterygii</taxon>
        <taxon>Teleostei</taxon>
        <taxon>Protacanthopterygii</taxon>
        <taxon>Esociformes</taxon>
        <taxon>Umbridae</taxon>
        <taxon>Umbra</taxon>
    </lineage>
</organism>
<keyword evidence="4" id="KW-1185">Reference proteome</keyword>
<dbReference type="FunFam" id="3.40.33.10:FF:000002">
    <property type="entry name" value="Golgi-associated plant pathogenesis-related protein 1"/>
    <property type="match status" value="1"/>
</dbReference>
<dbReference type="CDD" id="cd05382">
    <property type="entry name" value="CAP_GAPR1-like"/>
    <property type="match status" value="1"/>
</dbReference>
<gene>
    <name evidence="3" type="ORF">UPYG_G00186810</name>
</gene>
<reference evidence="3 4" key="1">
    <citation type="submission" date="2024-06" db="EMBL/GenBank/DDBJ databases">
        <authorList>
            <person name="Pan Q."/>
            <person name="Wen M."/>
            <person name="Jouanno E."/>
            <person name="Zahm M."/>
            <person name="Klopp C."/>
            <person name="Cabau C."/>
            <person name="Louis A."/>
            <person name="Berthelot C."/>
            <person name="Parey E."/>
            <person name="Roest Crollius H."/>
            <person name="Montfort J."/>
            <person name="Robinson-Rechavi M."/>
            <person name="Bouchez O."/>
            <person name="Lampietro C."/>
            <person name="Lopez Roques C."/>
            <person name="Donnadieu C."/>
            <person name="Postlethwait J."/>
            <person name="Bobe J."/>
            <person name="Verreycken H."/>
            <person name="Guiguen Y."/>
        </authorList>
    </citation>
    <scope>NUCLEOTIDE SEQUENCE [LARGE SCALE GENOMIC DNA]</scope>
    <source>
        <strain evidence="3">Up_M1</strain>
        <tissue evidence="3">Testis</tissue>
    </source>
</reference>
<dbReference type="InterPro" id="IPR001283">
    <property type="entry name" value="CRISP-related"/>
</dbReference>
<dbReference type="InterPro" id="IPR002413">
    <property type="entry name" value="V5_allergen-like"/>
</dbReference>
<dbReference type="InterPro" id="IPR018244">
    <property type="entry name" value="Allrgn_V5/Tpx1_CS"/>
</dbReference>
<feature type="domain" description="SCP" evidence="2">
    <location>
        <begin position="5"/>
        <end position="136"/>
    </location>
</feature>
<dbReference type="InterPro" id="IPR035940">
    <property type="entry name" value="CAP_sf"/>
</dbReference>
<comment type="similarity">
    <text evidence="1">Belongs to the CRISP family.</text>
</comment>
<dbReference type="PANTHER" id="PTHR10334">
    <property type="entry name" value="CYSTEINE-RICH SECRETORY PROTEIN-RELATED"/>
    <property type="match status" value="1"/>
</dbReference>
<dbReference type="Gene3D" id="3.40.33.10">
    <property type="entry name" value="CAP"/>
    <property type="match status" value="1"/>
</dbReference>
<dbReference type="EMBL" id="JAGEUA010000005">
    <property type="protein sequence ID" value="KAL0979575.1"/>
    <property type="molecule type" value="Genomic_DNA"/>
</dbReference>
<dbReference type="Proteomes" id="UP001557470">
    <property type="component" value="Unassembled WGS sequence"/>
</dbReference>
<dbReference type="PRINTS" id="PR00838">
    <property type="entry name" value="V5ALLERGEN"/>
</dbReference>
<proteinExistence type="inferred from homology"/>
<dbReference type="PROSITE" id="PS01009">
    <property type="entry name" value="CRISP_1"/>
    <property type="match status" value="1"/>
</dbReference>
<dbReference type="PRINTS" id="PR00837">
    <property type="entry name" value="V5TPXLIKE"/>
</dbReference>
<dbReference type="InterPro" id="IPR014044">
    <property type="entry name" value="CAP_dom"/>
</dbReference>
<evidence type="ECO:0000256" key="1">
    <source>
        <dbReference type="ARBA" id="ARBA00009923"/>
    </source>
</evidence>
<dbReference type="SUPFAM" id="SSF55797">
    <property type="entry name" value="PR-1-like"/>
    <property type="match status" value="1"/>
</dbReference>
<comment type="caution">
    <text evidence="3">The sequence shown here is derived from an EMBL/GenBank/DDBJ whole genome shotgun (WGS) entry which is preliminary data.</text>
</comment>